<dbReference type="Gene3D" id="2.60.40.1120">
    <property type="entry name" value="Carboxypeptidase-like, regulatory domain"/>
    <property type="match status" value="1"/>
</dbReference>
<sequence>MPSSSSHNHSSLQEGEAFTTGNFSLAPPKIQFDTWPMLPFRILSLIFVALASPSLAQQPTPAPSGGTVTGHVTCSDTQRPARFAHVMLFGVPTEITTPPNADPNAKPDPAQIRAALKAYTGGNMVQTQTDIDGGFEATNVVPGDYYVFASIPGYVQAGSIVQAALAAGADLRKSIPDIPMVHVTADRSVRADILVNRGAAISGKVVWDDGSPATQVTVTVVSAKTKEIVIPPQFSMLANPPMGNGGGEFSTTDDLGHFRISGLAPGDYLIKAMLQTRMQFVMRNGVMNMGNMMDSPIFVFAPAAFHQADAKPVTLHTAEDRGDEEVTIKLAGLHSVSGHIASAEDHHGLNTAAVVLTDTQDKDFGRSANVDAHGNFTVTFVPPGTYDLLVTNAADTEPLTKKPTAFMTVESIHTLRSYQDGKQSVIVTDSDITGQNIELAPAKTTQKDIDIEELMKN</sequence>
<protein>
    <submittedName>
        <fullName evidence="2">Carboxypeptidase family protein</fullName>
    </submittedName>
</protein>
<organism evidence="2 3">
    <name type="scientific">Edaphobacter aggregans</name>
    <dbReference type="NCBI Taxonomy" id="570835"/>
    <lineage>
        <taxon>Bacteria</taxon>
        <taxon>Pseudomonadati</taxon>
        <taxon>Acidobacteriota</taxon>
        <taxon>Terriglobia</taxon>
        <taxon>Terriglobales</taxon>
        <taxon>Acidobacteriaceae</taxon>
        <taxon>Edaphobacter</taxon>
    </lineage>
</organism>
<dbReference type="SUPFAM" id="SSF49452">
    <property type="entry name" value="Starch-binding domain-like"/>
    <property type="match status" value="3"/>
</dbReference>
<dbReference type="AlphaFoldDB" id="A0A3R9NYI9"/>
<dbReference type="PANTHER" id="PTHR23303">
    <property type="entry name" value="CARBOXYPEPTIDASE REGULATORY REGION-CONTAINING"/>
    <property type="match status" value="1"/>
</dbReference>
<dbReference type="InterPro" id="IPR051417">
    <property type="entry name" value="SDr/BOS_complex"/>
</dbReference>
<keyword evidence="2" id="KW-0121">Carboxypeptidase</keyword>
<gene>
    <name evidence="2" type="ORF">EDE15_2333</name>
</gene>
<keyword evidence="1" id="KW-0732">Signal</keyword>
<dbReference type="RefSeq" id="WP_125485373.1">
    <property type="nucleotide sequence ID" value="NZ_RSDW01000001.1"/>
</dbReference>
<dbReference type="GO" id="GO:0030246">
    <property type="term" value="F:carbohydrate binding"/>
    <property type="evidence" value="ECO:0007669"/>
    <property type="project" value="InterPro"/>
</dbReference>
<dbReference type="InterPro" id="IPR013784">
    <property type="entry name" value="Carb-bd-like_fold"/>
</dbReference>
<dbReference type="EMBL" id="RSDW01000001">
    <property type="protein sequence ID" value="RSL16808.1"/>
    <property type="molecule type" value="Genomic_DNA"/>
</dbReference>
<dbReference type="GO" id="GO:0004180">
    <property type="term" value="F:carboxypeptidase activity"/>
    <property type="evidence" value="ECO:0007669"/>
    <property type="project" value="UniProtKB-KW"/>
</dbReference>
<evidence type="ECO:0000313" key="3">
    <source>
        <dbReference type="Proteomes" id="UP000269669"/>
    </source>
</evidence>
<name>A0A3R9NYI9_9BACT</name>
<comment type="caution">
    <text evidence="2">The sequence shown here is derived from an EMBL/GenBank/DDBJ whole genome shotgun (WGS) entry which is preliminary data.</text>
</comment>
<dbReference type="Proteomes" id="UP000269669">
    <property type="component" value="Unassembled WGS sequence"/>
</dbReference>
<evidence type="ECO:0000256" key="1">
    <source>
        <dbReference type="ARBA" id="ARBA00022729"/>
    </source>
</evidence>
<keyword evidence="2" id="KW-0645">Protease</keyword>
<accession>A0A3R9NYI9</accession>
<reference evidence="2 3" key="1">
    <citation type="submission" date="2018-12" db="EMBL/GenBank/DDBJ databases">
        <title>Sequencing of bacterial isolates from soil warming experiment in Harvard Forest, Massachusetts, USA.</title>
        <authorList>
            <person name="Deangelis K."/>
        </authorList>
    </citation>
    <scope>NUCLEOTIDE SEQUENCE [LARGE SCALE GENOMIC DNA]</scope>
    <source>
        <strain evidence="2 3">EB153</strain>
    </source>
</reference>
<proteinExistence type="predicted"/>
<evidence type="ECO:0000313" key="2">
    <source>
        <dbReference type="EMBL" id="RSL16808.1"/>
    </source>
</evidence>
<keyword evidence="3" id="KW-1185">Reference proteome</keyword>
<keyword evidence="2" id="KW-0378">Hydrolase</keyword>
<dbReference type="OrthoDB" id="121990at2"/>